<dbReference type="AlphaFoldDB" id="A0A0M4M609"/>
<dbReference type="KEGG" id="aep:AMC99_00377"/>
<dbReference type="Gene3D" id="1.10.600.10">
    <property type="entry name" value="Farnesyl Diphosphate Synthase"/>
    <property type="match status" value="1"/>
</dbReference>
<proteinExistence type="predicted"/>
<dbReference type="SFLD" id="SFLDG01212">
    <property type="entry name" value="Phytoene_synthase_like"/>
    <property type="match status" value="1"/>
</dbReference>
<evidence type="ECO:0000313" key="2">
    <source>
        <dbReference type="EMBL" id="ALE15689.1"/>
    </source>
</evidence>
<keyword evidence="3" id="KW-1185">Reference proteome</keyword>
<dbReference type="PROSITE" id="PS01044">
    <property type="entry name" value="SQUALEN_PHYTOEN_SYN_1"/>
    <property type="match status" value="1"/>
</dbReference>
<dbReference type="GO" id="GO:0051996">
    <property type="term" value="F:squalene synthase [NAD(P)H] activity"/>
    <property type="evidence" value="ECO:0007669"/>
    <property type="project" value="InterPro"/>
</dbReference>
<dbReference type="Pfam" id="PF00494">
    <property type="entry name" value="SQS_PSY"/>
    <property type="match status" value="1"/>
</dbReference>
<sequence length="365" mass="40424">MTSNGARPRPPRKIGPRLLAPSRILRPTIRRAGGGRDRGALVVKSYDMIAAGSKSFASASLLFDKATRERVWMLYAWCRRCDDIADGQELGGTLGSQSNLADRVKAIRVLTRRALDGEPTADVAFDAFGQVASECGLTMEMAEDVIMGFELDAAGWRPRTEADLARYCYHVAGAVGVMMAQVMGVPSGDSETLDRACDLGLAFQLANIARDLDEDDAADRCYLPMEWLAEQDIEPGQLMKPHHRWEVAELANRLVVRMDRHLKMARLGTVGLPFRSRWAILSAANIYGEIGYTVRRRGREAWNQRVVVSSWDKLRMIASAFFEALRNTPRPPDDAPEWTRGDILIDVRMAGAIAPPPMTPLPDEA</sequence>
<evidence type="ECO:0000256" key="1">
    <source>
        <dbReference type="ARBA" id="ARBA00022679"/>
    </source>
</evidence>
<dbReference type="SFLD" id="SFLDG01018">
    <property type="entry name" value="Squalene/Phytoene_Synthase_Lik"/>
    <property type="match status" value="1"/>
</dbReference>
<dbReference type="InterPro" id="IPR019845">
    <property type="entry name" value="Squalene/phytoene_synthase_CS"/>
</dbReference>
<name>A0A0M4M609_9SPHN</name>
<evidence type="ECO:0000313" key="3">
    <source>
        <dbReference type="Proteomes" id="UP000057938"/>
    </source>
</evidence>
<accession>A0A0M4M609</accession>
<reference evidence="2 3" key="1">
    <citation type="submission" date="2015-09" db="EMBL/GenBank/DDBJ databases">
        <title>Complete genome sequence of a benzo[a]pyrene-degrading bacterium Altererythrobacter epoxidivorans CGMCC 1.7731T.</title>
        <authorList>
            <person name="Li Z."/>
            <person name="Cheng H."/>
            <person name="Huo Y."/>
            <person name="Xu X."/>
        </authorList>
    </citation>
    <scope>NUCLEOTIDE SEQUENCE [LARGE SCALE GENOMIC DNA]</scope>
    <source>
        <strain evidence="2 3">CGMCC 1.7731</strain>
    </source>
</reference>
<dbReference type="InterPro" id="IPR044843">
    <property type="entry name" value="Trans_IPPS_bact-type"/>
</dbReference>
<dbReference type="GO" id="GO:0004311">
    <property type="term" value="F:geranylgeranyl diphosphate synthase activity"/>
    <property type="evidence" value="ECO:0007669"/>
    <property type="project" value="InterPro"/>
</dbReference>
<dbReference type="STRING" id="361183.AMC99_00377"/>
<keyword evidence="1 2" id="KW-0808">Transferase</keyword>
<dbReference type="EC" id="2.5.1.32" evidence="2"/>
<organism evidence="2 3">
    <name type="scientific">Altererythrobacter epoxidivorans</name>
    <dbReference type="NCBI Taxonomy" id="361183"/>
    <lineage>
        <taxon>Bacteria</taxon>
        <taxon>Pseudomonadati</taxon>
        <taxon>Pseudomonadota</taxon>
        <taxon>Alphaproteobacteria</taxon>
        <taxon>Sphingomonadales</taxon>
        <taxon>Erythrobacteraceae</taxon>
        <taxon>Altererythrobacter</taxon>
    </lineage>
</organism>
<protein>
    <submittedName>
        <fullName evidence="2">Phytoene synthase</fullName>
        <ecNumber evidence="2">2.5.1.32</ecNumber>
    </submittedName>
</protein>
<dbReference type="PANTHER" id="PTHR31480">
    <property type="entry name" value="BIFUNCTIONAL LYCOPENE CYCLASE/PHYTOENE SYNTHASE"/>
    <property type="match status" value="1"/>
</dbReference>
<dbReference type="InterPro" id="IPR033904">
    <property type="entry name" value="Trans_IPPS_HH"/>
</dbReference>
<dbReference type="PATRIC" id="fig|361183.4.peg.374"/>
<gene>
    <name evidence="2" type="ORF">AMC99_00377</name>
</gene>
<dbReference type="PROSITE" id="PS01045">
    <property type="entry name" value="SQUALEN_PHYTOEN_SYN_2"/>
    <property type="match status" value="1"/>
</dbReference>
<dbReference type="EMBL" id="CP012669">
    <property type="protein sequence ID" value="ALE15689.1"/>
    <property type="molecule type" value="Genomic_DNA"/>
</dbReference>
<dbReference type="InterPro" id="IPR002060">
    <property type="entry name" value="Squ/phyt_synthse"/>
</dbReference>
<dbReference type="OrthoDB" id="9807580at2"/>
<dbReference type="CDD" id="cd00683">
    <property type="entry name" value="Trans_IPPS_HH"/>
    <property type="match status" value="1"/>
</dbReference>
<dbReference type="Proteomes" id="UP000057938">
    <property type="component" value="Chromosome"/>
</dbReference>
<dbReference type="GO" id="GO:0016117">
    <property type="term" value="P:carotenoid biosynthetic process"/>
    <property type="evidence" value="ECO:0007669"/>
    <property type="project" value="UniProtKB-ARBA"/>
</dbReference>
<dbReference type="InterPro" id="IPR008949">
    <property type="entry name" value="Isoprenoid_synthase_dom_sf"/>
</dbReference>
<dbReference type="RefSeq" id="WP_061922049.1">
    <property type="nucleotide sequence ID" value="NZ_CP012669.1"/>
</dbReference>
<dbReference type="SFLD" id="SFLDS00005">
    <property type="entry name" value="Isoprenoid_Synthase_Type_I"/>
    <property type="match status" value="1"/>
</dbReference>
<dbReference type="SUPFAM" id="SSF48576">
    <property type="entry name" value="Terpenoid synthases"/>
    <property type="match status" value="1"/>
</dbReference>